<dbReference type="NCBIfam" id="TIGR04183">
    <property type="entry name" value="Por_Secre_tail"/>
    <property type="match status" value="1"/>
</dbReference>
<keyword evidence="6" id="KW-1185">Reference proteome</keyword>
<name>A0ABS0KW27_9BACT</name>
<feature type="domain" description="LamG-like jellyroll fold" evidence="4">
    <location>
        <begin position="53"/>
        <end position="174"/>
    </location>
</feature>
<dbReference type="EMBL" id="JADWYK010000001">
    <property type="protein sequence ID" value="MBG8551970.1"/>
    <property type="molecule type" value="Genomic_DNA"/>
</dbReference>
<dbReference type="Gene3D" id="2.60.120.200">
    <property type="match status" value="1"/>
</dbReference>
<dbReference type="RefSeq" id="WP_196953030.1">
    <property type="nucleotide sequence ID" value="NZ_JADWYK010000001.1"/>
</dbReference>
<proteinExistence type="predicted"/>
<dbReference type="Proteomes" id="UP000601099">
    <property type="component" value="Unassembled WGS sequence"/>
</dbReference>
<protein>
    <submittedName>
        <fullName evidence="5">T9SS type A sorting domain-containing protein</fullName>
    </submittedName>
</protein>
<dbReference type="Pfam" id="PF13385">
    <property type="entry name" value="Laminin_G_3"/>
    <property type="match status" value="1"/>
</dbReference>
<gene>
    <name evidence="5" type="ORF">I5L79_00335</name>
</gene>
<evidence type="ECO:0000256" key="1">
    <source>
        <dbReference type="ARBA" id="ARBA00022729"/>
    </source>
</evidence>
<sequence>MKANFLRKASLLTLLGAGLTFSSQAQRGGHFLSFTSQQDDQVTVPNFTLPASGPFSLEAWVYYNGSAFSTAGSFNTVLEFGNDNPWFGVNSDSQVEFYSGLEGGTVPVRTWAHLAYTWDGTTGTVYLNGEAVGTSTATPDRLGSSLGIGFGSSDTGWQGYIDEVMVWNVARTQAQIKSEQANGPGNSPVGLLAYFRFNETSGQTVLNQANPTLNGVLGSTSAAEANDPVWTNEVSTANRLPTTLTARLQPNFPNPFVQATTIPFVLSRPGHVELRVLDVTGRAVATLVNEPRPAGTYTIPFTHSKLAAGVYYTQLTLDGQSTTQRMVVQ</sequence>
<keyword evidence="1 3" id="KW-0732">Signal</keyword>
<evidence type="ECO:0000256" key="3">
    <source>
        <dbReference type="SAM" id="SignalP"/>
    </source>
</evidence>
<dbReference type="InterPro" id="IPR013320">
    <property type="entry name" value="ConA-like_dom_sf"/>
</dbReference>
<evidence type="ECO:0000313" key="5">
    <source>
        <dbReference type="EMBL" id="MBG8551970.1"/>
    </source>
</evidence>
<dbReference type="InterPro" id="IPR026444">
    <property type="entry name" value="Secre_tail"/>
</dbReference>
<dbReference type="SUPFAM" id="SSF49899">
    <property type="entry name" value="Concanavalin A-like lectins/glucanases"/>
    <property type="match status" value="1"/>
</dbReference>
<keyword evidence="2" id="KW-1015">Disulfide bond</keyword>
<evidence type="ECO:0000313" key="6">
    <source>
        <dbReference type="Proteomes" id="UP000601099"/>
    </source>
</evidence>
<dbReference type="InterPro" id="IPR006558">
    <property type="entry name" value="LamG-like"/>
</dbReference>
<evidence type="ECO:0000259" key="4">
    <source>
        <dbReference type="SMART" id="SM00560"/>
    </source>
</evidence>
<reference evidence="5 6" key="1">
    <citation type="submission" date="2020-11" db="EMBL/GenBank/DDBJ databases">
        <title>Hymenobacter sp.</title>
        <authorList>
            <person name="Kim M.K."/>
        </authorList>
    </citation>
    <scope>NUCLEOTIDE SEQUENCE [LARGE SCALE GENOMIC DNA]</scope>
    <source>
        <strain evidence="5 6">BT594</strain>
    </source>
</reference>
<comment type="caution">
    <text evidence="5">The sequence shown here is derived from an EMBL/GenBank/DDBJ whole genome shotgun (WGS) entry which is preliminary data.</text>
</comment>
<accession>A0ABS0KW27</accession>
<evidence type="ECO:0000256" key="2">
    <source>
        <dbReference type="ARBA" id="ARBA00023157"/>
    </source>
</evidence>
<organism evidence="5 6">
    <name type="scientific">Hymenobacter guriensis</name>
    <dbReference type="NCBI Taxonomy" id="2793065"/>
    <lineage>
        <taxon>Bacteria</taxon>
        <taxon>Pseudomonadati</taxon>
        <taxon>Bacteroidota</taxon>
        <taxon>Cytophagia</taxon>
        <taxon>Cytophagales</taxon>
        <taxon>Hymenobacteraceae</taxon>
        <taxon>Hymenobacter</taxon>
    </lineage>
</organism>
<feature type="signal peptide" evidence="3">
    <location>
        <begin position="1"/>
        <end position="25"/>
    </location>
</feature>
<dbReference type="SMART" id="SM00560">
    <property type="entry name" value="LamGL"/>
    <property type="match status" value="1"/>
</dbReference>
<feature type="chain" id="PRO_5045322340" evidence="3">
    <location>
        <begin position="26"/>
        <end position="329"/>
    </location>
</feature>